<dbReference type="InterPro" id="IPR027417">
    <property type="entry name" value="P-loop_NTPase"/>
</dbReference>
<feature type="domain" description="vWA-MoxR associated protein N-terminal HTH" evidence="2">
    <location>
        <begin position="4"/>
        <end position="74"/>
    </location>
</feature>
<dbReference type="Proteomes" id="UP000010384">
    <property type="component" value="Chromosome"/>
</dbReference>
<dbReference type="eggNOG" id="COG1672">
    <property type="taxonomic scope" value="Bacteria"/>
</dbReference>
<dbReference type="Pfam" id="PF13191">
    <property type="entry name" value="AAA_16"/>
    <property type="match status" value="1"/>
</dbReference>
<accession>K9U2J7</accession>
<proteinExistence type="predicted"/>
<evidence type="ECO:0000259" key="2">
    <source>
        <dbReference type="Pfam" id="PF26355"/>
    </source>
</evidence>
<dbReference type="InParanoid" id="K9U2J7"/>
<name>K9U2J7_CHRTP</name>
<protein>
    <submittedName>
        <fullName evidence="3">Uncharacterized protein</fullName>
    </submittedName>
</protein>
<gene>
    <name evidence="3" type="ORF">Chro_3866</name>
</gene>
<organism evidence="3 4">
    <name type="scientific">Chroococcidiopsis thermalis (strain PCC 7203)</name>
    <dbReference type="NCBI Taxonomy" id="251229"/>
    <lineage>
        <taxon>Bacteria</taxon>
        <taxon>Bacillati</taxon>
        <taxon>Cyanobacteriota</taxon>
        <taxon>Cyanophyceae</taxon>
        <taxon>Chroococcidiopsidales</taxon>
        <taxon>Chroococcidiopsidaceae</taxon>
        <taxon>Chroococcidiopsis</taxon>
    </lineage>
</organism>
<dbReference type="STRING" id="251229.Chro_3866"/>
<feature type="domain" description="Orc1-like AAA ATPase" evidence="1">
    <location>
        <begin position="108"/>
        <end position="226"/>
    </location>
</feature>
<dbReference type="SUPFAM" id="SSF52540">
    <property type="entry name" value="P-loop containing nucleoside triphosphate hydrolases"/>
    <property type="match status" value="1"/>
</dbReference>
<dbReference type="Pfam" id="PF26355">
    <property type="entry name" value="HTH_VMAP-M9"/>
    <property type="match status" value="1"/>
</dbReference>
<evidence type="ECO:0000313" key="4">
    <source>
        <dbReference type="Proteomes" id="UP000010384"/>
    </source>
</evidence>
<evidence type="ECO:0000313" key="3">
    <source>
        <dbReference type="EMBL" id="AFY89287.1"/>
    </source>
</evidence>
<reference evidence="3 4" key="1">
    <citation type="submission" date="2012-06" db="EMBL/GenBank/DDBJ databases">
        <title>Finished chromosome of genome of Chroococcidiopsis thermalis PCC 7203.</title>
        <authorList>
            <consortium name="US DOE Joint Genome Institute"/>
            <person name="Gugger M."/>
            <person name="Coursin T."/>
            <person name="Rippka R."/>
            <person name="Tandeau De Marsac N."/>
            <person name="Huntemann M."/>
            <person name="Wei C.-L."/>
            <person name="Han J."/>
            <person name="Detter J.C."/>
            <person name="Han C."/>
            <person name="Tapia R."/>
            <person name="Davenport K."/>
            <person name="Daligault H."/>
            <person name="Erkkila T."/>
            <person name="Gu W."/>
            <person name="Munk A.C.C."/>
            <person name="Teshima H."/>
            <person name="Xu Y."/>
            <person name="Chain P."/>
            <person name="Chen A."/>
            <person name="Krypides N."/>
            <person name="Mavromatis K."/>
            <person name="Markowitz V."/>
            <person name="Szeto E."/>
            <person name="Ivanova N."/>
            <person name="Mikhailova N."/>
            <person name="Ovchinnikova G."/>
            <person name="Pagani I."/>
            <person name="Pati A."/>
            <person name="Goodwin L."/>
            <person name="Peters L."/>
            <person name="Pitluck S."/>
            <person name="Woyke T."/>
            <person name="Kerfeld C."/>
        </authorList>
    </citation>
    <scope>NUCLEOTIDE SEQUENCE [LARGE SCALE GENOMIC DNA]</scope>
    <source>
        <strain evidence="3 4">PCC 7203</strain>
    </source>
</reference>
<keyword evidence="4" id="KW-1185">Reference proteome</keyword>
<dbReference type="Gene3D" id="3.40.50.300">
    <property type="entry name" value="P-loop containing nucleotide triphosphate hydrolases"/>
    <property type="match status" value="1"/>
</dbReference>
<dbReference type="KEGG" id="cthe:Chro_3866"/>
<dbReference type="AlphaFoldDB" id="K9U2J7"/>
<dbReference type="InterPro" id="IPR041664">
    <property type="entry name" value="AAA_16"/>
</dbReference>
<evidence type="ECO:0000259" key="1">
    <source>
        <dbReference type="Pfam" id="PF13191"/>
    </source>
</evidence>
<dbReference type="InterPro" id="IPR058651">
    <property type="entry name" value="HTH_VMAP-M9"/>
</dbReference>
<dbReference type="HOGENOM" id="CLU_025923_0_0_3"/>
<sequence length="486" mass="55311">MLLKAGRRLSQDEQLVIEAAWEDKHYKEIAQTHSSTIDRLQRDVGQKLWILLTGILGNGEKITKKRLRSILERRMVAGFLLSSAPSQSNPVNTSAIPVIGGQPPNVQTFFGREVELNQLREAIANCRCLVIYGAPGIGKSAMSAKLIEEISTKRQPQFDCLIWQSVHYGPTLKGLLVNLLDDLALPAIPEQHLPQNTQELATLLIETLSMRRCLIVLDSAEAWLRKDRNSSFNLYGEQYSESGVFFRRIIEAKHSSCIILICREPFKDLMKLQRSGRPSDSFKLEGLNVKAAGEILRTRRLTDEQKWSELLEPYLGNPAAIELVASRIENFFSGSVAEFLHYKTLLTSEIFRQTLAHQYQPERLSILEQQILSHLAQRADDTNDFVSFIQMVEELHVRLPSSLSVSELMSSIENLNSFSLIIRNKSWKNKRAFLKTSTSIKKIYSSREASKIITYSPRFFDIKYAYYCPQYPPLLLGGTSRCRRTS</sequence>
<dbReference type="EMBL" id="CP003597">
    <property type="protein sequence ID" value="AFY89287.1"/>
    <property type="molecule type" value="Genomic_DNA"/>
</dbReference>